<dbReference type="InterPro" id="IPR003444">
    <property type="entry name" value="MraZ"/>
</dbReference>
<comment type="subcellular location">
    <subcellularLocation>
        <location evidence="7">Cytoplasm</location>
        <location evidence="7">Nucleoid</location>
    </subcellularLocation>
</comment>
<dbReference type="InterPro" id="IPR037914">
    <property type="entry name" value="SpoVT-AbrB_sf"/>
</dbReference>
<dbReference type="GO" id="GO:0000976">
    <property type="term" value="F:transcription cis-regulatory region binding"/>
    <property type="evidence" value="ECO:0007669"/>
    <property type="project" value="TreeGrafter"/>
</dbReference>
<dbReference type="GO" id="GO:0003700">
    <property type="term" value="F:DNA-binding transcription factor activity"/>
    <property type="evidence" value="ECO:0007669"/>
    <property type="project" value="UniProtKB-UniRule"/>
</dbReference>
<comment type="subunit">
    <text evidence="7">Forms oligomers.</text>
</comment>
<dbReference type="InterPro" id="IPR035642">
    <property type="entry name" value="MraZ_N"/>
</dbReference>
<feature type="domain" description="SpoVT-AbrB" evidence="8">
    <location>
        <begin position="5"/>
        <end position="52"/>
    </location>
</feature>
<dbReference type="STRING" id="465721.ACG33_01650"/>
<dbReference type="Proteomes" id="UP000070250">
    <property type="component" value="Chromosome"/>
</dbReference>
<name>A0A127F869_STEDE</name>
<evidence type="ECO:0000313" key="9">
    <source>
        <dbReference type="EMBL" id="AMN45831.1"/>
    </source>
</evidence>
<keyword evidence="5 7" id="KW-0238">DNA-binding</keyword>
<keyword evidence="3" id="KW-0677">Repeat</keyword>
<dbReference type="InterPro" id="IPR038619">
    <property type="entry name" value="MraZ_sf"/>
</dbReference>
<evidence type="ECO:0000256" key="4">
    <source>
        <dbReference type="ARBA" id="ARBA00023015"/>
    </source>
</evidence>
<dbReference type="Pfam" id="PF02381">
    <property type="entry name" value="MraZ"/>
    <property type="match status" value="2"/>
</dbReference>
<dbReference type="NCBIfam" id="TIGR00242">
    <property type="entry name" value="division/cell wall cluster transcriptional repressor MraZ"/>
    <property type="match status" value="1"/>
</dbReference>
<evidence type="ECO:0000256" key="2">
    <source>
        <dbReference type="ARBA" id="ARBA00022490"/>
    </source>
</evidence>
<keyword evidence="9" id="KW-0131">Cell cycle</keyword>
<feature type="domain" description="SpoVT-AbrB" evidence="8">
    <location>
        <begin position="81"/>
        <end position="124"/>
    </location>
</feature>
<keyword evidence="2 7" id="KW-0963">Cytoplasm</keyword>
<accession>A0A127F869</accession>
<dbReference type="OrthoDB" id="9807753at2"/>
<dbReference type="RefSeq" id="WP_066922674.1">
    <property type="nucleotide sequence ID" value="NZ_CP011971.1"/>
</dbReference>
<proteinExistence type="inferred from homology"/>
<dbReference type="PANTHER" id="PTHR34701">
    <property type="entry name" value="TRANSCRIPTIONAL REGULATOR MRAZ"/>
    <property type="match status" value="1"/>
</dbReference>
<dbReference type="InterPro" id="IPR035644">
    <property type="entry name" value="MraZ_C"/>
</dbReference>
<evidence type="ECO:0000256" key="1">
    <source>
        <dbReference type="ARBA" id="ARBA00013860"/>
    </source>
</evidence>
<reference evidence="9 10" key="1">
    <citation type="submission" date="2015-06" db="EMBL/GenBank/DDBJ databases">
        <title>A Comprehensive Approach to Explore the Metabolic and Phylogenetic Diversity of Bacterial Steroid Degradation in the Environment: Testosterone as an Example.</title>
        <authorList>
            <person name="Yang F.-C."/>
            <person name="Chen Y.-L."/>
            <person name="Yu C.-P."/>
            <person name="Tang S.-L."/>
            <person name="Wang P.-H."/>
            <person name="Ismail W."/>
            <person name="Wang C.-H."/>
            <person name="Yang C.-Y."/>
            <person name="Chiang Y.-R."/>
        </authorList>
    </citation>
    <scope>NUCLEOTIDE SEQUENCE [LARGE SCALE GENOMIC DNA]</scope>
    <source>
        <strain evidence="9 10">DSM 18526</strain>
    </source>
</reference>
<dbReference type="PANTHER" id="PTHR34701:SF1">
    <property type="entry name" value="TRANSCRIPTIONAL REGULATOR MRAZ"/>
    <property type="match status" value="1"/>
</dbReference>
<dbReference type="GO" id="GO:0009295">
    <property type="term" value="C:nucleoid"/>
    <property type="evidence" value="ECO:0007669"/>
    <property type="project" value="UniProtKB-SubCell"/>
</dbReference>
<keyword evidence="10" id="KW-1185">Reference proteome</keyword>
<dbReference type="HAMAP" id="MF_01008">
    <property type="entry name" value="MraZ"/>
    <property type="match status" value="1"/>
</dbReference>
<protein>
    <recommendedName>
        <fullName evidence="1 7">Transcriptional regulator MraZ</fullName>
    </recommendedName>
</protein>
<dbReference type="Gene3D" id="3.40.1550.20">
    <property type="entry name" value="Transcriptional regulator MraZ domain"/>
    <property type="match status" value="1"/>
</dbReference>
<sequence>MFRGANKVILDSKGRLAMPTRYRERIMDRSNGRLIATVDRSDRCLLIYPLPDWEEIELKLRRLPSLNPVARRLQRLMIGYATDLDLDNSGRVLIPPSLREYAGLSRAAMLIGQGSRFELWDEAHWNECREQWMNVDETAEALPPELETLSL</sequence>
<dbReference type="CDD" id="cd16321">
    <property type="entry name" value="MraZ_C"/>
    <property type="match status" value="1"/>
</dbReference>
<dbReference type="GO" id="GO:0051301">
    <property type="term" value="P:cell division"/>
    <property type="evidence" value="ECO:0007669"/>
    <property type="project" value="UniProtKB-KW"/>
</dbReference>
<dbReference type="CDD" id="cd16320">
    <property type="entry name" value="MraZ_N"/>
    <property type="match status" value="1"/>
</dbReference>
<evidence type="ECO:0000256" key="6">
    <source>
        <dbReference type="ARBA" id="ARBA00023163"/>
    </source>
</evidence>
<evidence type="ECO:0000256" key="5">
    <source>
        <dbReference type="ARBA" id="ARBA00023125"/>
    </source>
</evidence>
<evidence type="ECO:0000256" key="3">
    <source>
        <dbReference type="ARBA" id="ARBA00022737"/>
    </source>
</evidence>
<keyword evidence="6 7" id="KW-0804">Transcription</keyword>
<dbReference type="KEGG" id="sdf:ACG33_01650"/>
<evidence type="ECO:0000259" key="8">
    <source>
        <dbReference type="PROSITE" id="PS51740"/>
    </source>
</evidence>
<comment type="similarity">
    <text evidence="7">Belongs to the MraZ family.</text>
</comment>
<dbReference type="GO" id="GO:0005737">
    <property type="term" value="C:cytoplasm"/>
    <property type="evidence" value="ECO:0007669"/>
    <property type="project" value="UniProtKB-UniRule"/>
</dbReference>
<dbReference type="GO" id="GO:2000143">
    <property type="term" value="P:negative regulation of DNA-templated transcription initiation"/>
    <property type="evidence" value="ECO:0007669"/>
    <property type="project" value="TreeGrafter"/>
</dbReference>
<evidence type="ECO:0000313" key="10">
    <source>
        <dbReference type="Proteomes" id="UP000070250"/>
    </source>
</evidence>
<keyword evidence="4 7" id="KW-0805">Transcription regulation</keyword>
<dbReference type="AlphaFoldDB" id="A0A127F869"/>
<dbReference type="SUPFAM" id="SSF89447">
    <property type="entry name" value="AbrB/MazE/MraZ-like"/>
    <property type="match status" value="1"/>
</dbReference>
<dbReference type="EMBL" id="CP011971">
    <property type="protein sequence ID" value="AMN45831.1"/>
    <property type="molecule type" value="Genomic_DNA"/>
</dbReference>
<dbReference type="InterPro" id="IPR007159">
    <property type="entry name" value="SpoVT-AbrB_dom"/>
</dbReference>
<dbReference type="InterPro" id="IPR020603">
    <property type="entry name" value="MraZ_dom"/>
</dbReference>
<organism evidence="9 10">
    <name type="scientific">Steroidobacter denitrificans</name>
    <dbReference type="NCBI Taxonomy" id="465721"/>
    <lineage>
        <taxon>Bacteria</taxon>
        <taxon>Pseudomonadati</taxon>
        <taxon>Pseudomonadota</taxon>
        <taxon>Gammaproteobacteria</taxon>
        <taxon>Steroidobacterales</taxon>
        <taxon>Steroidobacteraceae</taxon>
        <taxon>Steroidobacter</taxon>
    </lineage>
</organism>
<gene>
    <name evidence="7" type="primary">mraZ</name>
    <name evidence="9" type="ORF">ACG33_01650</name>
</gene>
<evidence type="ECO:0000256" key="7">
    <source>
        <dbReference type="HAMAP-Rule" id="MF_01008"/>
    </source>
</evidence>
<keyword evidence="9" id="KW-0132">Cell division</keyword>
<dbReference type="PROSITE" id="PS51740">
    <property type="entry name" value="SPOVT_ABRB"/>
    <property type="match status" value="2"/>
</dbReference>